<dbReference type="InterPro" id="IPR001482">
    <property type="entry name" value="T2SS/T4SS_dom"/>
</dbReference>
<dbReference type="Pfam" id="PF00437">
    <property type="entry name" value="T2SSE"/>
    <property type="match status" value="1"/>
</dbReference>
<dbReference type="PROSITE" id="PS00662">
    <property type="entry name" value="T2SP_E"/>
    <property type="match status" value="1"/>
</dbReference>
<protein>
    <submittedName>
        <fullName evidence="3">Type IV pilus twitching motility protein PilT</fullName>
    </submittedName>
</protein>
<dbReference type="Gene3D" id="3.30.450.90">
    <property type="match status" value="1"/>
</dbReference>
<dbReference type="InterPro" id="IPR050921">
    <property type="entry name" value="T4SS_GSP_E_ATPase"/>
</dbReference>
<dbReference type="GO" id="GO:0005524">
    <property type="term" value="F:ATP binding"/>
    <property type="evidence" value="ECO:0007669"/>
    <property type="project" value="InterPro"/>
</dbReference>
<dbReference type="EMBL" id="QZKU01000068">
    <property type="protein sequence ID" value="RJP21319.1"/>
    <property type="molecule type" value="Genomic_DNA"/>
</dbReference>
<dbReference type="SUPFAM" id="SSF52540">
    <property type="entry name" value="P-loop containing nucleoside triphosphate hydrolases"/>
    <property type="match status" value="1"/>
</dbReference>
<name>A0A3A4NR08_ABYX5</name>
<dbReference type="CDD" id="cd01131">
    <property type="entry name" value="PilT"/>
    <property type="match status" value="1"/>
</dbReference>
<feature type="domain" description="Bacterial type II secretion system protein E" evidence="2">
    <location>
        <begin position="194"/>
        <end position="208"/>
    </location>
</feature>
<evidence type="ECO:0000259" key="2">
    <source>
        <dbReference type="PROSITE" id="PS00662"/>
    </source>
</evidence>
<dbReference type="PANTHER" id="PTHR30486:SF16">
    <property type="entry name" value="TWITCHING MOTILITY PROTEIN PILT"/>
    <property type="match status" value="1"/>
</dbReference>
<comment type="caution">
    <text evidence="3">The sequence shown here is derived from an EMBL/GenBank/DDBJ whole genome shotgun (WGS) entry which is preliminary data.</text>
</comment>
<dbReference type="InterPro" id="IPR003593">
    <property type="entry name" value="AAA+_ATPase"/>
</dbReference>
<dbReference type="InterPro" id="IPR006321">
    <property type="entry name" value="PilT/PilU"/>
</dbReference>
<proteinExistence type="inferred from homology"/>
<reference evidence="3 4" key="1">
    <citation type="journal article" date="2017" name="ISME J.">
        <title>Energy and carbon metabolisms in a deep terrestrial subsurface fluid microbial community.</title>
        <authorList>
            <person name="Momper L."/>
            <person name="Jungbluth S.P."/>
            <person name="Lee M.D."/>
            <person name="Amend J.P."/>
        </authorList>
    </citation>
    <scope>NUCLEOTIDE SEQUENCE [LARGE SCALE GENOMIC DNA]</scope>
    <source>
        <strain evidence="3">SURF_5</strain>
    </source>
</reference>
<dbReference type="Proteomes" id="UP000265882">
    <property type="component" value="Unassembled WGS sequence"/>
</dbReference>
<accession>A0A3A4NR08</accession>
<dbReference type="SMART" id="SM00382">
    <property type="entry name" value="AAA"/>
    <property type="match status" value="1"/>
</dbReference>
<dbReference type="GO" id="GO:0016887">
    <property type="term" value="F:ATP hydrolysis activity"/>
    <property type="evidence" value="ECO:0007669"/>
    <property type="project" value="InterPro"/>
</dbReference>
<evidence type="ECO:0000313" key="4">
    <source>
        <dbReference type="Proteomes" id="UP000265882"/>
    </source>
</evidence>
<dbReference type="NCBIfam" id="TIGR01420">
    <property type="entry name" value="pilT_fam"/>
    <property type="match status" value="1"/>
</dbReference>
<dbReference type="AlphaFoldDB" id="A0A3A4NR08"/>
<sequence>MLQLEDLCRHLIEHNASDLHLVVGVPPQLRIDGELYPMDLPPLTPEITKSLSYSILTERQIKEFEKEKELDMSFGIKGLSRFRVNLFIDRGSVTAAIRTIPYEVPGFEELGIPKSVRDLADRPLGLVLVCGPTGSGKSTTLAALLNKINLEQRCHILTIEDPIEYLHSHKMSIINQREVYADTHSFAAALKHILRQDPDVIMIGEMRDLETIEAALTVAETGHLVFATLHSNDATQSINRMVDVFPPHQQVQVRTQLSFVLEGIIVQKLLPRKDGNGRVLAMEIMVATTAIRSLIREEKLHQIYSSISTGGGLGMQTMNQSLYKLYKNGQLSYEQALEASSNQEDLLRLMGKGF</sequence>
<organism evidence="3 4">
    <name type="scientific">Abyssobacteria bacterium (strain SURF_5)</name>
    <dbReference type="NCBI Taxonomy" id="2093360"/>
    <lineage>
        <taxon>Bacteria</taxon>
        <taxon>Pseudomonadati</taxon>
        <taxon>Candidatus Hydrogenedentota</taxon>
        <taxon>Candidatus Abyssobacteria</taxon>
    </lineage>
</organism>
<dbReference type="Gene3D" id="3.40.50.300">
    <property type="entry name" value="P-loop containing nucleotide triphosphate hydrolases"/>
    <property type="match status" value="1"/>
</dbReference>
<comment type="similarity">
    <text evidence="1">Belongs to the GSP E family.</text>
</comment>
<evidence type="ECO:0000313" key="3">
    <source>
        <dbReference type="EMBL" id="RJP21319.1"/>
    </source>
</evidence>
<gene>
    <name evidence="3" type="ORF">C4520_09905</name>
</gene>
<evidence type="ECO:0000256" key="1">
    <source>
        <dbReference type="ARBA" id="ARBA00006611"/>
    </source>
</evidence>
<dbReference type="PANTHER" id="PTHR30486">
    <property type="entry name" value="TWITCHING MOTILITY PROTEIN PILT"/>
    <property type="match status" value="1"/>
</dbReference>
<dbReference type="InterPro" id="IPR027417">
    <property type="entry name" value="P-loop_NTPase"/>
</dbReference>